<evidence type="ECO:0000313" key="3">
    <source>
        <dbReference type="EMBL" id="OGL87813.1"/>
    </source>
</evidence>
<evidence type="ECO:0000256" key="1">
    <source>
        <dbReference type="SAM" id="Phobius"/>
    </source>
</evidence>
<feature type="transmembrane region" description="Helical" evidence="1">
    <location>
        <begin position="330"/>
        <end position="351"/>
    </location>
</feature>
<dbReference type="SUPFAM" id="SSF55797">
    <property type="entry name" value="PR-1-like"/>
    <property type="match status" value="1"/>
</dbReference>
<feature type="transmembrane region" description="Helical" evidence="1">
    <location>
        <begin position="27"/>
        <end position="47"/>
    </location>
</feature>
<dbReference type="PANTHER" id="PTHR31157:SF1">
    <property type="entry name" value="SCP DOMAIN-CONTAINING PROTEIN"/>
    <property type="match status" value="1"/>
</dbReference>
<dbReference type="PANTHER" id="PTHR31157">
    <property type="entry name" value="SCP DOMAIN-CONTAINING PROTEIN"/>
    <property type="match status" value="1"/>
</dbReference>
<dbReference type="AlphaFoldDB" id="A0A1F7VBK7"/>
<feature type="transmembrane region" description="Helical" evidence="1">
    <location>
        <begin position="302"/>
        <end position="324"/>
    </location>
</feature>
<dbReference type="Pfam" id="PF00188">
    <property type="entry name" value="CAP"/>
    <property type="match status" value="1"/>
</dbReference>
<dbReference type="Proteomes" id="UP000178264">
    <property type="component" value="Unassembled WGS sequence"/>
</dbReference>
<accession>A0A1F7VBK7</accession>
<dbReference type="Gene3D" id="3.40.33.10">
    <property type="entry name" value="CAP"/>
    <property type="match status" value="1"/>
</dbReference>
<dbReference type="InterPro" id="IPR014044">
    <property type="entry name" value="CAP_dom"/>
</dbReference>
<keyword evidence="1" id="KW-0472">Membrane</keyword>
<organism evidence="3 4">
    <name type="scientific">Candidatus Uhrbacteria bacterium RIFCSPLOWO2_02_FULL_49_11</name>
    <dbReference type="NCBI Taxonomy" id="1802409"/>
    <lineage>
        <taxon>Bacteria</taxon>
        <taxon>Candidatus Uhriibacteriota</taxon>
    </lineage>
</organism>
<sequence length="363" mass="39702">MLKTIHNFFIPHEGNDHKPHALRPKALFWYTAVLVGLKVITTVVLFASYPDFARLSQEINQEIIRLVNDTRAQVHLPSLIVDPELTRAAQYKANDMLAREYFDHVTPEGKKPWEFINVQKYPYKAVGENLAIDFVTSDAVHAALMASPSHHANIVQKAYQHVGIGVASGTFEGRDTNILVELFAASHTMSRPLSAGKSATSEQPSPPLAMAAANPSRVLSVVFPEAKDETSKEALPLHLVPPVAQKEGAGTAPVSADSDGSQKAQARAVTPATPPVSETVQRAPSASVVAFVYQVIVWSKRILYAALVYLTLALCLAIFVRIRIQHASVIAQTIMLMVVVSALAFTDWHALERLTSMVRVLSF</sequence>
<dbReference type="EMBL" id="MGER01000055">
    <property type="protein sequence ID" value="OGL87813.1"/>
    <property type="molecule type" value="Genomic_DNA"/>
</dbReference>
<protein>
    <recommendedName>
        <fullName evidence="2">SCP domain-containing protein</fullName>
    </recommendedName>
</protein>
<comment type="caution">
    <text evidence="3">The sequence shown here is derived from an EMBL/GenBank/DDBJ whole genome shotgun (WGS) entry which is preliminary data.</text>
</comment>
<evidence type="ECO:0000259" key="2">
    <source>
        <dbReference type="Pfam" id="PF00188"/>
    </source>
</evidence>
<keyword evidence="1" id="KW-1133">Transmembrane helix</keyword>
<dbReference type="InterPro" id="IPR035940">
    <property type="entry name" value="CAP_sf"/>
</dbReference>
<proteinExistence type="predicted"/>
<name>A0A1F7VBK7_9BACT</name>
<keyword evidence="1" id="KW-0812">Transmembrane</keyword>
<feature type="domain" description="SCP" evidence="2">
    <location>
        <begin position="65"/>
        <end position="170"/>
    </location>
</feature>
<reference evidence="3 4" key="1">
    <citation type="journal article" date="2016" name="Nat. Commun.">
        <title>Thousands of microbial genomes shed light on interconnected biogeochemical processes in an aquifer system.</title>
        <authorList>
            <person name="Anantharaman K."/>
            <person name="Brown C.T."/>
            <person name="Hug L.A."/>
            <person name="Sharon I."/>
            <person name="Castelle C.J."/>
            <person name="Probst A.J."/>
            <person name="Thomas B.C."/>
            <person name="Singh A."/>
            <person name="Wilkins M.J."/>
            <person name="Karaoz U."/>
            <person name="Brodie E.L."/>
            <person name="Williams K.H."/>
            <person name="Hubbard S.S."/>
            <person name="Banfield J.F."/>
        </authorList>
    </citation>
    <scope>NUCLEOTIDE SEQUENCE [LARGE SCALE GENOMIC DNA]</scope>
</reference>
<evidence type="ECO:0000313" key="4">
    <source>
        <dbReference type="Proteomes" id="UP000178264"/>
    </source>
</evidence>
<gene>
    <name evidence="3" type="ORF">A3I42_04950</name>
</gene>
<dbReference type="CDD" id="cd05379">
    <property type="entry name" value="CAP_bacterial"/>
    <property type="match status" value="1"/>
</dbReference>